<protein>
    <submittedName>
        <fullName evidence="2">Uncharacterized protein</fullName>
    </submittedName>
</protein>
<organism evidence="1 2">
    <name type="scientific">Meloidogyne hapla</name>
    <name type="common">Root-knot nematode worm</name>
    <dbReference type="NCBI Taxonomy" id="6305"/>
    <lineage>
        <taxon>Eukaryota</taxon>
        <taxon>Metazoa</taxon>
        <taxon>Ecdysozoa</taxon>
        <taxon>Nematoda</taxon>
        <taxon>Chromadorea</taxon>
        <taxon>Rhabditida</taxon>
        <taxon>Tylenchina</taxon>
        <taxon>Tylenchomorpha</taxon>
        <taxon>Tylenchoidea</taxon>
        <taxon>Meloidogynidae</taxon>
        <taxon>Meloidogyninae</taxon>
        <taxon>Meloidogyne</taxon>
    </lineage>
</organism>
<sequence length="91" mass="10529">MSNRFFLYSQRIPLYLSNKNICLCSSNQKGHSHWDNIAKTKITKDQERVKKINVYAKRIYNAVKDGCDPVLNKKLGKIMEADAKKQKEGEP</sequence>
<evidence type="ECO:0000313" key="2">
    <source>
        <dbReference type="WBParaSite" id="MhA1_Contig121.frz3.gene35"/>
    </source>
</evidence>
<keyword evidence="1" id="KW-1185">Reference proteome</keyword>
<dbReference type="InterPro" id="IPR017856">
    <property type="entry name" value="Integrase-like_N"/>
</dbReference>
<name>A0A1I8B129_MELHA</name>
<evidence type="ECO:0000313" key="1">
    <source>
        <dbReference type="Proteomes" id="UP000095281"/>
    </source>
</evidence>
<accession>A0A1I8B129</accession>
<dbReference type="InterPro" id="IPR029072">
    <property type="entry name" value="YebC-like"/>
</dbReference>
<dbReference type="Gene3D" id="1.10.10.200">
    <property type="match status" value="1"/>
</dbReference>
<proteinExistence type="predicted"/>
<dbReference type="SUPFAM" id="SSF75625">
    <property type="entry name" value="YebC-like"/>
    <property type="match status" value="1"/>
</dbReference>
<reference evidence="2" key="1">
    <citation type="submission" date="2016-11" db="UniProtKB">
        <authorList>
            <consortium name="WormBaseParasite"/>
        </authorList>
    </citation>
    <scope>IDENTIFICATION</scope>
</reference>
<dbReference type="Proteomes" id="UP000095281">
    <property type="component" value="Unplaced"/>
</dbReference>
<dbReference type="AlphaFoldDB" id="A0A1I8B129"/>
<dbReference type="WBParaSite" id="MhA1_Contig121.frz3.gene35">
    <property type="protein sequence ID" value="MhA1_Contig121.frz3.gene35"/>
    <property type="gene ID" value="MhA1_Contig121.frz3.gene35"/>
</dbReference>